<evidence type="ECO:0000256" key="5">
    <source>
        <dbReference type="SAM" id="MobiDB-lite"/>
    </source>
</evidence>
<dbReference type="SUPFAM" id="SSF54001">
    <property type="entry name" value="Cysteine proteinases"/>
    <property type="match status" value="1"/>
</dbReference>
<organism evidence="7 8">
    <name type="scientific">Punica granatum</name>
    <name type="common">Pomegranate</name>
    <dbReference type="NCBI Taxonomy" id="22663"/>
    <lineage>
        <taxon>Eukaryota</taxon>
        <taxon>Viridiplantae</taxon>
        <taxon>Streptophyta</taxon>
        <taxon>Embryophyta</taxon>
        <taxon>Tracheophyta</taxon>
        <taxon>Spermatophyta</taxon>
        <taxon>Magnoliopsida</taxon>
        <taxon>eudicotyledons</taxon>
        <taxon>Gunneridae</taxon>
        <taxon>Pentapetalae</taxon>
        <taxon>rosids</taxon>
        <taxon>malvids</taxon>
        <taxon>Myrtales</taxon>
        <taxon>Lythraceae</taxon>
        <taxon>Punica</taxon>
    </lineage>
</organism>
<dbReference type="EMBL" id="PGOL01002823">
    <property type="protein sequence ID" value="PKI44883.1"/>
    <property type="molecule type" value="Genomic_DNA"/>
</dbReference>
<proteinExistence type="inferred from homology"/>
<dbReference type="InterPro" id="IPR000668">
    <property type="entry name" value="Peptidase_C1A_C"/>
</dbReference>
<dbReference type="Pfam" id="PF00112">
    <property type="entry name" value="Peptidase_C1"/>
    <property type="match status" value="1"/>
</dbReference>
<dbReference type="STRING" id="22663.A0A2I0IMD1"/>
<dbReference type="InterPro" id="IPR025660">
    <property type="entry name" value="Pept_his_AS"/>
</dbReference>
<dbReference type="InterPro" id="IPR038765">
    <property type="entry name" value="Papain-like_cys_pep_sf"/>
</dbReference>
<accession>A0A2I0IMD1</accession>
<name>A0A2I0IMD1_PUNGR</name>
<keyword evidence="3" id="KW-0378">Hydrolase</keyword>
<dbReference type="GO" id="GO:0008234">
    <property type="term" value="F:cysteine-type peptidase activity"/>
    <property type="evidence" value="ECO:0007669"/>
    <property type="project" value="UniProtKB-KW"/>
</dbReference>
<keyword evidence="8" id="KW-1185">Reference proteome</keyword>
<feature type="region of interest" description="Disordered" evidence="5">
    <location>
        <begin position="1"/>
        <end position="22"/>
    </location>
</feature>
<evidence type="ECO:0000259" key="6">
    <source>
        <dbReference type="Pfam" id="PF00112"/>
    </source>
</evidence>
<evidence type="ECO:0000256" key="3">
    <source>
        <dbReference type="ARBA" id="ARBA00022801"/>
    </source>
</evidence>
<dbReference type="Gene3D" id="3.90.70.10">
    <property type="entry name" value="Cysteine proteinases"/>
    <property type="match status" value="1"/>
</dbReference>
<dbReference type="PANTHER" id="PTHR12411">
    <property type="entry name" value="CYSTEINE PROTEASE FAMILY C1-RELATED"/>
    <property type="match status" value="1"/>
</dbReference>
<protein>
    <recommendedName>
        <fullName evidence="6">Peptidase C1A papain C-terminal domain-containing protein</fullName>
    </recommendedName>
</protein>
<feature type="domain" description="Peptidase C1A papain C-terminal" evidence="6">
    <location>
        <begin position="22"/>
        <end position="131"/>
    </location>
</feature>
<sequence>MEKETKDMASDSGSRRGKRKIKGWKGVTIGGYQRVKRTEQDLLKAVAQGPISAGVIFDQSIKDLGKGIWDGKAAVPIEGKYSYHAMVLTGYGTNPDDDKIFFRFKSSWGTKWGDEGYGKILRDSSSEDCEVPLIKNAMFATDIVRVYDGN</sequence>
<dbReference type="GO" id="GO:0006508">
    <property type="term" value="P:proteolysis"/>
    <property type="evidence" value="ECO:0007669"/>
    <property type="project" value="UniProtKB-KW"/>
</dbReference>
<evidence type="ECO:0000313" key="7">
    <source>
        <dbReference type="EMBL" id="PKI44883.1"/>
    </source>
</evidence>
<comment type="similarity">
    <text evidence="1">Belongs to the peptidase C1 family.</text>
</comment>
<evidence type="ECO:0000313" key="8">
    <source>
        <dbReference type="Proteomes" id="UP000233551"/>
    </source>
</evidence>
<reference evidence="7 8" key="1">
    <citation type="submission" date="2017-11" db="EMBL/GenBank/DDBJ databases">
        <title>De-novo sequencing of pomegranate (Punica granatum L.) genome.</title>
        <authorList>
            <person name="Akparov Z."/>
            <person name="Amiraslanov A."/>
            <person name="Hajiyeva S."/>
            <person name="Abbasov M."/>
            <person name="Kaur K."/>
            <person name="Hamwieh A."/>
            <person name="Solovyev V."/>
            <person name="Salamov A."/>
            <person name="Braich B."/>
            <person name="Kosarev P."/>
            <person name="Mahmoud A."/>
            <person name="Hajiyev E."/>
            <person name="Babayeva S."/>
            <person name="Izzatullayeva V."/>
            <person name="Mammadov A."/>
            <person name="Mammadov A."/>
            <person name="Sharifova S."/>
            <person name="Ojaghi J."/>
            <person name="Eynullazada K."/>
            <person name="Bayramov B."/>
            <person name="Abdulazimova A."/>
            <person name="Shahmuradov I."/>
        </authorList>
    </citation>
    <scope>NUCLEOTIDE SEQUENCE [LARGE SCALE GENOMIC DNA]</scope>
    <source>
        <strain evidence="8">cv. AG2017</strain>
        <tissue evidence="7">Leaf</tissue>
    </source>
</reference>
<keyword evidence="4" id="KW-0788">Thiol protease</keyword>
<evidence type="ECO:0000256" key="1">
    <source>
        <dbReference type="ARBA" id="ARBA00008455"/>
    </source>
</evidence>
<comment type="caution">
    <text evidence="7">The sequence shown here is derived from an EMBL/GenBank/DDBJ whole genome shotgun (WGS) entry which is preliminary data.</text>
</comment>
<keyword evidence="2" id="KW-0645">Protease</keyword>
<gene>
    <name evidence="7" type="ORF">CRG98_034831</name>
</gene>
<evidence type="ECO:0000256" key="4">
    <source>
        <dbReference type="ARBA" id="ARBA00022807"/>
    </source>
</evidence>
<dbReference type="InterPro" id="IPR013128">
    <property type="entry name" value="Peptidase_C1A"/>
</dbReference>
<evidence type="ECO:0000256" key="2">
    <source>
        <dbReference type="ARBA" id="ARBA00022670"/>
    </source>
</evidence>
<dbReference type="Proteomes" id="UP000233551">
    <property type="component" value="Unassembled WGS sequence"/>
</dbReference>
<dbReference type="PROSITE" id="PS00639">
    <property type="entry name" value="THIOL_PROTEASE_HIS"/>
    <property type="match status" value="1"/>
</dbReference>
<dbReference type="AlphaFoldDB" id="A0A2I0IMD1"/>